<sequence>MSQRPSRHQRRASQSVFVLPENFSVSESEQVAFVDAAPDQKPAFNRSAKPTSPVAISDEDNKSDLMKDITA</sequence>
<organism evidence="2 3">
    <name type="scientific">Carex littledalei</name>
    <dbReference type="NCBI Taxonomy" id="544730"/>
    <lineage>
        <taxon>Eukaryota</taxon>
        <taxon>Viridiplantae</taxon>
        <taxon>Streptophyta</taxon>
        <taxon>Embryophyta</taxon>
        <taxon>Tracheophyta</taxon>
        <taxon>Spermatophyta</taxon>
        <taxon>Magnoliopsida</taxon>
        <taxon>Liliopsida</taxon>
        <taxon>Poales</taxon>
        <taxon>Cyperaceae</taxon>
        <taxon>Cyperoideae</taxon>
        <taxon>Cariceae</taxon>
        <taxon>Carex</taxon>
        <taxon>Carex subgen. Euthyceras</taxon>
    </lineage>
</organism>
<gene>
    <name evidence="2" type="ORF">FCM35_KLT14162</name>
</gene>
<feature type="region of interest" description="Disordered" evidence="1">
    <location>
        <begin position="37"/>
        <end position="71"/>
    </location>
</feature>
<keyword evidence="3" id="KW-1185">Reference proteome</keyword>
<comment type="caution">
    <text evidence="2">The sequence shown here is derived from an EMBL/GenBank/DDBJ whole genome shotgun (WGS) entry which is preliminary data.</text>
</comment>
<evidence type="ECO:0000313" key="2">
    <source>
        <dbReference type="EMBL" id="KAF3321946.1"/>
    </source>
</evidence>
<feature type="compositionally biased region" description="Basic and acidic residues" evidence="1">
    <location>
        <begin position="59"/>
        <end position="71"/>
    </location>
</feature>
<dbReference type="AlphaFoldDB" id="A0A833QGC8"/>
<dbReference type="OrthoDB" id="647959at2759"/>
<evidence type="ECO:0000313" key="3">
    <source>
        <dbReference type="Proteomes" id="UP000623129"/>
    </source>
</evidence>
<dbReference type="PANTHER" id="PTHR38527:SF4">
    <property type="entry name" value="OS05G0461600 PROTEIN"/>
    <property type="match status" value="1"/>
</dbReference>
<protein>
    <submittedName>
        <fullName evidence="2">Uncharacterized protein</fullName>
    </submittedName>
</protein>
<proteinExistence type="predicted"/>
<dbReference type="PANTHER" id="PTHR38527">
    <property type="entry name" value="OS01G0838200 PROTEIN"/>
    <property type="match status" value="1"/>
</dbReference>
<accession>A0A833QGC8</accession>
<dbReference type="EMBL" id="SWLB01000026">
    <property type="protein sequence ID" value="KAF3321946.1"/>
    <property type="molecule type" value="Genomic_DNA"/>
</dbReference>
<dbReference type="Proteomes" id="UP000623129">
    <property type="component" value="Unassembled WGS sequence"/>
</dbReference>
<reference evidence="2" key="1">
    <citation type="submission" date="2020-01" db="EMBL/GenBank/DDBJ databases">
        <title>Genome sequence of Kobresia littledalei, the first chromosome-level genome in the family Cyperaceae.</title>
        <authorList>
            <person name="Qu G."/>
        </authorList>
    </citation>
    <scope>NUCLEOTIDE SEQUENCE</scope>
    <source>
        <strain evidence="2">C.B.Clarke</strain>
        <tissue evidence="2">Leaf</tissue>
    </source>
</reference>
<evidence type="ECO:0000256" key="1">
    <source>
        <dbReference type="SAM" id="MobiDB-lite"/>
    </source>
</evidence>
<name>A0A833QGC8_9POAL</name>